<name>A0ABV4HUZ2_9GAMM</name>
<accession>A0ABV4HUZ2</accession>
<gene>
    <name evidence="1" type="ORF">AB6713_13540</name>
</gene>
<evidence type="ECO:0000313" key="1">
    <source>
        <dbReference type="EMBL" id="MEZ0475626.1"/>
    </source>
</evidence>
<organism evidence="1 2">
    <name type="scientific">Luteimonas salinilitoris</name>
    <dbReference type="NCBI Taxonomy" id="3237697"/>
    <lineage>
        <taxon>Bacteria</taxon>
        <taxon>Pseudomonadati</taxon>
        <taxon>Pseudomonadota</taxon>
        <taxon>Gammaproteobacteria</taxon>
        <taxon>Lysobacterales</taxon>
        <taxon>Lysobacteraceae</taxon>
        <taxon>Luteimonas</taxon>
    </lineage>
</organism>
<reference evidence="1 2" key="1">
    <citation type="submission" date="2024-07" db="EMBL/GenBank/DDBJ databases">
        <title>Luteimonas salilacus sp. nov., isolated from the shore soil of Salt Lake in Tibet of China.</title>
        <authorList>
            <person name="Zhang X."/>
            <person name="Li A."/>
        </authorList>
    </citation>
    <scope>NUCLEOTIDE SEQUENCE [LARGE SCALE GENOMIC DNA]</scope>
    <source>
        <strain evidence="1 2">B3-2-R+30</strain>
    </source>
</reference>
<keyword evidence="2" id="KW-1185">Reference proteome</keyword>
<comment type="caution">
    <text evidence="1">The sequence shown here is derived from an EMBL/GenBank/DDBJ whole genome shotgun (WGS) entry which is preliminary data.</text>
</comment>
<dbReference type="Proteomes" id="UP001566331">
    <property type="component" value="Unassembled WGS sequence"/>
</dbReference>
<protein>
    <recommendedName>
        <fullName evidence="3">AsmA family protein</fullName>
    </recommendedName>
</protein>
<proteinExistence type="predicted"/>
<dbReference type="EMBL" id="JBFWIC010000019">
    <property type="protein sequence ID" value="MEZ0475626.1"/>
    <property type="molecule type" value="Genomic_DNA"/>
</dbReference>
<dbReference type="RefSeq" id="WP_370565057.1">
    <property type="nucleotide sequence ID" value="NZ_JBFWIB010000012.1"/>
</dbReference>
<evidence type="ECO:0008006" key="3">
    <source>
        <dbReference type="Google" id="ProtNLM"/>
    </source>
</evidence>
<evidence type="ECO:0000313" key="2">
    <source>
        <dbReference type="Proteomes" id="UP001566331"/>
    </source>
</evidence>
<sequence>MKRRGAIALLVIAALLLVALLLLRWLMRADVLGPMVLDRAGAALGLEITAEAFDYRLRGTPQLVARGVVAREPGAPEPLLSADRVLVSVPWSTLRARGADLAIERIELDAPVVGLAAFRRWWSARPPGEGPPPTLRGGLHVVDGRVSGDAWRVDGIALDLPEFAADRALRAHARGRYVAGTLQAPFDLHASMTRPSADAGVGIAGEISPQGDGWQLPSTIVLSTHLQGPSPGSSAATDDAGLRLRQLRLSSRARYLSGAGAQPFVFGFAAEGALADGGLQLRPAALTLRGRELIPRLRARGAIGFADGLQLALQGELADWPEAWPALPPPLGASQAPLPFELRYRGTLALTDPVALRLERDGARFDGRLRVPELAAWIDAGSGDSPLPPLRGRIEAPRIDISGAILHGVEIELEDDGVTEGANP</sequence>